<evidence type="ECO:0000256" key="1">
    <source>
        <dbReference type="SAM" id="MobiDB-lite"/>
    </source>
</evidence>
<dbReference type="InterPro" id="IPR046266">
    <property type="entry name" value="DUF6299"/>
</dbReference>
<proteinExistence type="predicted"/>
<feature type="region of interest" description="Disordered" evidence="1">
    <location>
        <begin position="35"/>
        <end position="73"/>
    </location>
</feature>
<protein>
    <recommendedName>
        <fullName evidence="3">DUF6299 domain-containing protein</fullName>
    </recommendedName>
</protein>
<keyword evidence="5" id="KW-1185">Reference proteome</keyword>
<name>A0ABX0DSV5_9ACTN</name>
<evidence type="ECO:0000313" key="4">
    <source>
        <dbReference type="EMBL" id="NGO42964.1"/>
    </source>
</evidence>
<sequence>MFLRKIVGVTAGAALLMLAAPSAIALEEPADPDPTYIYPTNPNYPNTHPNYPNYPNNQQLRQQSQLPQHPNYSTTPTAAEVVTVDEIGRIAPDGTITLSGTYRCTNSSGRAYVSSSLAAQQNSYARYSIGGTRAICDGGLHAWMNTGRAPLGRVAPGRAHVEATGMELRGDGSPLNLPRPYLHATDEQEIRLVQT</sequence>
<dbReference type="RefSeq" id="WP_165339582.1">
    <property type="nucleotide sequence ID" value="NZ_JAAKZX010000030.1"/>
</dbReference>
<dbReference type="EMBL" id="JAAKZX010000030">
    <property type="protein sequence ID" value="NGO42964.1"/>
    <property type="molecule type" value="Genomic_DNA"/>
</dbReference>
<accession>A0ABX0DSV5</accession>
<dbReference type="Proteomes" id="UP001518140">
    <property type="component" value="Unassembled WGS sequence"/>
</dbReference>
<comment type="caution">
    <text evidence="4">The sequence shown here is derived from an EMBL/GenBank/DDBJ whole genome shotgun (WGS) entry which is preliminary data.</text>
</comment>
<dbReference type="Pfam" id="PF19816">
    <property type="entry name" value="DUF6299"/>
    <property type="match status" value="1"/>
</dbReference>
<evidence type="ECO:0000259" key="3">
    <source>
        <dbReference type="Pfam" id="PF19816"/>
    </source>
</evidence>
<feature type="domain" description="DUF6299" evidence="3">
    <location>
        <begin position="79"/>
        <end position="194"/>
    </location>
</feature>
<keyword evidence="2" id="KW-0732">Signal</keyword>
<evidence type="ECO:0000313" key="5">
    <source>
        <dbReference type="Proteomes" id="UP001518140"/>
    </source>
</evidence>
<reference evidence="4 5" key="1">
    <citation type="submission" date="2020-02" db="EMBL/GenBank/DDBJ databases">
        <title>Whole-genome analyses of novel actinobacteria.</title>
        <authorList>
            <person name="Sahin N."/>
            <person name="Tokatli A."/>
        </authorList>
    </citation>
    <scope>NUCLEOTIDE SEQUENCE [LARGE SCALE GENOMIC DNA]</scope>
    <source>
        <strain evidence="4 5">YC419</strain>
    </source>
</reference>
<feature type="chain" id="PRO_5045617623" description="DUF6299 domain-containing protein" evidence="2">
    <location>
        <begin position="26"/>
        <end position="195"/>
    </location>
</feature>
<feature type="compositionally biased region" description="Low complexity" evidence="1">
    <location>
        <begin position="35"/>
        <end position="68"/>
    </location>
</feature>
<organism evidence="4 5">
    <name type="scientific">Streptomyces ureilyticus</name>
    <dbReference type="NCBI Taxonomy" id="1775131"/>
    <lineage>
        <taxon>Bacteria</taxon>
        <taxon>Bacillati</taxon>
        <taxon>Actinomycetota</taxon>
        <taxon>Actinomycetes</taxon>
        <taxon>Kitasatosporales</taxon>
        <taxon>Streptomycetaceae</taxon>
        <taxon>Streptomyces</taxon>
    </lineage>
</organism>
<evidence type="ECO:0000256" key="2">
    <source>
        <dbReference type="SAM" id="SignalP"/>
    </source>
</evidence>
<feature type="signal peptide" evidence="2">
    <location>
        <begin position="1"/>
        <end position="25"/>
    </location>
</feature>
<gene>
    <name evidence="4" type="ORF">G6048_12555</name>
</gene>